<dbReference type="OrthoDB" id="7672583at2"/>
<evidence type="ECO:0000313" key="3">
    <source>
        <dbReference type="Proteomes" id="UP000053235"/>
    </source>
</evidence>
<protein>
    <submittedName>
        <fullName evidence="2">Phosphonate ABC transporter, periplasmic phosphonate binding protein</fullName>
    </submittedName>
</protein>
<feature type="chain" id="PRO_5005808936" evidence="1">
    <location>
        <begin position="25"/>
        <end position="310"/>
    </location>
</feature>
<sequence>MTDIKRFFLFVGLCLVLVLPTSAAANSDLPDRVRLGVVVATEQTARERIEPFRRALEEITDLPVDLFLMPTMADGIEALAAGRIDYIRLSPSGYAASFELCKCVEPLATAGPDDFPARFYAIMIAKRDGETVTLENLKDMRLGVGAKHAVTGYRVPLVNLAADGINAREYFQTLVEVRDPVEGIRAVLDGRVHATLGWSSLAGEAKNGFTAGTLNEYYVSGGSQFEDLDIVWRSAPIPYSAHTVRTNLPDVLKRAIRAGLMDLRREDPAAYLAIEPDLPGGFEPVVHSDYRPVLRTFEKPYAKVIQTDAN</sequence>
<dbReference type="PANTHER" id="PTHR35841:SF1">
    <property type="entry name" value="PHOSPHONATES-BINDING PERIPLASMIC PROTEIN"/>
    <property type="match status" value="1"/>
</dbReference>
<dbReference type="EMBL" id="CXWD01000002">
    <property type="protein sequence ID" value="CTQ65216.1"/>
    <property type="molecule type" value="Genomic_DNA"/>
</dbReference>
<organism evidence="2 3">
    <name type="scientific">Roseibium alexandrii</name>
    <dbReference type="NCBI Taxonomy" id="388408"/>
    <lineage>
        <taxon>Bacteria</taxon>
        <taxon>Pseudomonadati</taxon>
        <taxon>Pseudomonadota</taxon>
        <taxon>Alphaproteobacteria</taxon>
        <taxon>Hyphomicrobiales</taxon>
        <taxon>Stappiaceae</taxon>
        <taxon>Roseibium</taxon>
    </lineage>
</organism>
<dbReference type="Proteomes" id="UP000053235">
    <property type="component" value="Unassembled WGS sequence"/>
</dbReference>
<proteinExistence type="predicted"/>
<gene>
    <name evidence="2" type="ORF">LAX5112_00550</name>
</gene>
<accession>A0A0M6ZSM5</accession>
<dbReference type="PANTHER" id="PTHR35841">
    <property type="entry name" value="PHOSPHONATES-BINDING PERIPLASMIC PROTEIN"/>
    <property type="match status" value="1"/>
</dbReference>
<dbReference type="SUPFAM" id="SSF53850">
    <property type="entry name" value="Periplasmic binding protein-like II"/>
    <property type="match status" value="1"/>
</dbReference>
<dbReference type="STRING" id="388408.LAX5112_00550"/>
<reference evidence="3" key="1">
    <citation type="submission" date="2015-07" db="EMBL/GenBank/DDBJ databases">
        <authorList>
            <person name="Rodrigo-Torres Lidia"/>
            <person name="Arahal R.David."/>
        </authorList>
    </citation>
    <scope>NUCLEOTIDE SEQUENCE [LARGE SCALE GENOMIC DNA]</scope>
    <source>
        <strain evidence="3">CECT 5112</strain>
    </source>
</reference>
<name>A0A0M6ZSM5_9HYPH</name>
<dbReference type="AlphaFoldDB" id="A0A0M6ZSM5"/>
<keyword evidence="3" id="KW-1185">Reference proteome</keyword>
<evidence type="ECO:0000256" key="1">
    <source>
        <dbReference type="SAM" id="SignalP"/>
    </source>
</evidence>
<dbReference type="Pfam" id="PF12974">
    <property type="entry name" value="Phosphonate-bd"/>
    <property type="match status" value="1"/>
</dbReference>
<evidence type="ECO:0000313" key="2">
    <source>
        <dbReference type="EMBL" id="CTQ65216.1"/>
    </source>
</evidence>
<dbReference type="Gene3D" id="3.40.190.10">
    <property type="entry name" value="Periplasmic binding protein-like II"/>
    <property type="match status" value="2"/>
</dbReference>
<feature type="signal peptide" evidence="1">
    <location>
        <begin position="1"/>
        <end position="24"/>
    </location>
</feature>
<keyword evidence="1" id="KW-0732">Signal</keyword>